<evidence type="ECO:0000259" key="1">
    <source>
        <dbReference type="Pfam" id="PF06032"/>
    </source>
</evidence>
<proteinExistence type="predicted"/>
<sequence>MTNSIHIDDLEDLARGAAFLGTGGGGDPYIGRLIAREAFREFGAPRIIAAEDVDDDALICSIAGFGAPTVQVEKLICGDEITHALAKLEQYLGRPIDALIPAEIGGSNSLVPLMLGARRNLPVIDADGMGRAFPELQMNSFSVHGIRATPLVITDEHLNCSIIEAGTDTEAEQMTRALAIQMGLRVFIACFPMSGRDMKKAAIYHTLTLARGIGASIREGRMKGDPVTSLINYLRGTTTYPHAHVLFDGKITDLDRSTSEGFSVGRCTLASLDGQPSTAEFVFQNENLIIRVDGIMRAVVPDLICVVDRETAEPIPTQALKYGQRVKIIGVSAPEKMRTAAALAAFGPKAFDIAEDFKPIEILAAP</sequence>
<reference evidence="3" key="2">
    <citation type="journal article" date="2023" name="Syst. Appl. Microbiol.">
        <title>Govania unica gen. nov., sp. nov., a rare biosphere bacterium that represents a novel family in the class Alphaproteobacteria.</title>
        <authorList>
            <person name="Vandamme P."/>
            <person name="Peeters C."/>
            <person name="Hettiarachchi A."/>
            <person name="Cnockaert M."/>
            <person name="Carlier A."/>
        </authorList>
    </citation>
    <scope>NUCLEOTIDE SEQUENCE</scope>
    <source>
        <strain evidence="3">LMG 31809</strain>
    </source>
</reference>
<organism evidence="3 4">
    <name type="scientific">Govanella unica</name>
    <dbReference type="NCBI Taxonomy" id="2975056"/>
    <lineage>
        <taxon>Bacteria</taxon>
        <taxon>Pseudomonadati</taxon>
        <taxon>Pseudomonadota</taxon>
        <taxon>Alphaproteobacteria</taxon>
        <taxon>Emcibacterales</taxon>
        <taxon>Govanellaceae</taxon>
        <taxon>Govanella</taxon>
    </lineage>
</organism>
<keyword evidence="4" id="KW-1185">Reference proteome</keyword>
<dbReference type="InterPro" id="IPR027479">
    <property type="entry name" value="S-Me-THD_N_sf"/>
</dbReference>
<gene>
    <name evidence="3" type="ORF">NYP16_09185</name>
</gene>
<accession>A0A9X3TZ87</accession>
<dbReference type="Pfam" id="PF06032">
    <property type="entry name" value="S-Me-THD_N"/>
    <property type="match status" value="1"/>
</dbReference>
<comment type="caution">
    <text evidence="3">The sequence shown here is derived from an EMBL/GenBank/DDBJ whole genome shotgun (WGS) entry which is preliminary data.</text>
</comment>
<evidence type="ECO:0000313" key="3">
    <source>
        <dbReference type="EMBL" id="MDA5194122.1"/>
    </source>
</evidence>
<dbReference type="InterPro" id="IPR048350">
    <property type="entry name" value="S-Me-THD-like_C"/>
</dbReference>
<name>A0A9X3TZ87_9PROT</name>
<dbReference type="RefSeq" id="WP_274943826.1">
    <property type="nucleotide sequence ID" value="NZ_JANWOI010000003.1"/>
</dbReference>
<dbReference type="AlphaFoldDB" id="A0A9X3TZ87"/>
<reference evidence="3" key="1">
    <citation type="submission" date="2022-08" db="EMBL/GenBank/DDBJ databases">
        <authorList>
            <person name="Vandamme P."/>
            <person name="Hettiarachchi A."/>
            <person name="Peeters C."/>
            <person name="Cnockaert M."/>
            <person name="Carlier A."/>
        </authorList>
    </citation>
    <scope>NUCLEOTIDE SEQUENCE</scope>
    <source>
        <strain evidence="3">LMG 31809</strain>
    </source>
</reference>
<dbReference type="InterPro" id="IPR024071">
    <property type="entry name" value="S-Me-THD_C_sf"/>
</dbReference>
<dbReference type="Pfam" id="PF20906">
    <property type="entry name" value="S-Me-THD_C"/>
    <property type="match status" value="1"/>
</dbReference>
<protein>
    <submittedName>
        <fullName evidence="3">DUF917 domain-containing protein</fullName>
    </submittedName>
</protein>
<dbReference type="Gene3D" id="2.40.390.10">
    <property type="entry name" value="CV3147-like"/>
    <property type="match status" value="1"/>
</dbReference>
<dbReference type="SUPFAM" id="SSF160991">
    <property type="entry name" value="CV3147-like"/>
    <property type="match status" value="1"/>
</dbReference>
<feature type="domain" description="S-Me-THD-like C-terminal" evidence="2">
    <location>
        <begin position="168"/>
        <end position="360"/>
    </location>
</feature>
<evidence type="ECO:0000259" key="2">
    <source>
        <dbReference type="Pfam" id="PF20906"/>
    </source>
</evidence>
<dbReference type="Gene3D" id="3.40.1610.10">
    <property type="entry name" value="CV3147-like domain"/>
    <property type="match status" value="1"/>
</dbReference>
<dbReference type="InterPro" id="IPR010318">
    <property type="entry name" value="S-Me-THD_N"/>
</dbReference>
<dbReference type="EMBL" id="JANWOI010000003">
    <property type="protein sequence ID" value="MDA5194122.1"/>
    <property type="molecule type" value="Genomic_DNA"/>
</dbReference>
<dbReference type="Proteomes" id="UP001141619">
    <property type="component" value="Unassembled WGS sequence"/>
</dbReference>
<feature type="domain" description="S-Me-THD N-terminal" evidence="1">
    <location>
        <begin position="8"/>
        <end position="164"/>
    </location>
</feature>
<evidence type="ECO:0000313" key="4">
    <source>
        <dbReference type="Proteomes" id="UP001141619"/>
    </source>
</evidence>